<name>A0A0F9APN7_9ZZZZ</name>
<evidence type="ECO:0000313" key="1">
    <source>
        <dbReference type="EMBL" id="KKK80394.1"/>
    </source>
</evidence>
<organism evidence="1">
    <name type="scientific">marine sediment metagenome</name>
    <dbReference type="NCBI Taxonomy" id="412755"/>
    <lineage>
        <taxon>unclassified sequences</taxon>
        <taxon>metagenomes</taxon>
        <taxon>ecological metagenomes</taxon>
    </lineage>
</organism>
<comment type="caution">
    <text evidence="1">The sequence shown here is derived from an EMBL/GenBank/DDBJ whole genome shotgun (WGS) entry which is preliminary data.</text>
</comment>
<dbReference type="AlphaFoldDB" id="A0A0F9APN7"/>
<dbReference type="EMBL" id="LAZR01053599">
    <property type="protein sequence ID" value="KKK80394.1"/>
    <property type="molecule type" value="Genomic_DNA"/>
</dbReference>
<protein>
    <submittedName>
        <fullName evidence="1">Uncharacterized protein</fullName>
    </submittedName>
</protein>
<reference evidence="1" key="1">
    <citation type="journal article" date="2015" name="Nature">
        <title>Complex archaea that bridge the gap between prokaryotes and eukaryotes.</title>
        <authorList>
            <person name="Spang A."/>
            <person name="Saw J.H."/>
            <person name="Jorgensen S.L."/>
            <person name="Zaremba-Niedzwiedzka K."/>
            <person name="Martijn J."/>
            <person name="Lind A.E."/>
            <person name="van Eijk R."/>
            <person name="Schleper C."/>
            <person name="Guy L."/>
            <person name="Ettema T.J."/>
        </authorList>
    </citation>
    <scope>NUCLEOTIDE SEQUENCE</scope>
</reference>
<proteinExistence type="predicted"/>
<accession>A0A0F9APN7</accession>
<gene>
    <name evidence="1" type="ORF">LCGC14_2823940</name>
</gene>
<sequence length="338" mass="38509">MNEWGIFRMSNWLARRIVLGLFILTCIPNLGFAFNLNQEAANGIAKAHGFILGQEFSLFRIELQYPNLIGQVELARAHFNSSFPDVESKTEKLLKQALDDDYQKYILMIRTKLKETLGRQQLTKESALEFIHQVKARSKGEIESPILEYLLAVNYASSPVSEFKAGFLKHYRTDSLGKSQGIKLKMKLPRSWADKEGERPHIVQKWGSVNGTGLEFIMLQIRDAQGYNPSRLEIKDILRSGEVKDSIPNGATYVNSGYFTVENLPGYWIHMTMPTERVGLTVFQEVIMYQIFFRGKVIGIMCQAGGPEEDSERVSKTFKLIQPLCEQVVNSIVLNQIY</sequence>